<dbReference type="AlphaFoldDB" id="T1IHB0"/>
<name>T1IHB0_STRMM</name>
<evidence type="ECO:0000313" key="3">
    <source>
        <dbReference type="EnsemblMetazoa" id="SMAR000220-PA"/>
    </source>
</evidence>
<evidence type="ECO:0000256" key="1">
    <source>
        <dbReference type="SAM" id="MobiDB-lite"/>
    </source>
</evidence>
<keyword evidence="4" id="KW-1185">Reference proteome</keyword>
<dbReference type="EnsemblMetazoa" id="SMAR000220-RA">
    <property type="protein sequence ID" value="SMAR000220-PA"/>
    <property type="gene ID" value="SMAR000220"/>
</dbReference>
<evidence type="ECO:0000256" key="2">
    <source>
        <dbReference type="SAM" id="SignalP"/>
    </source>
</evidence>
<dbReference type="EMBL" id="JH429822">
    <property type="status" value="NOT_ANNOTATED_CDS"/>
    <property type="molecule type" value="Genomic_DNA"/>
</dbReference>
<feature type="region of interest" description="Disordered" evidence="1">
    <location>
        <begin position="162"/>
        <end position="224"/>
    </location>
</feature>
<feature type="signal peptide" evidence="2">
    <location>
        <begin position="1"/>
        <end position="18"/>
    </location>
</feature>
<dbReference type="HOGENOM" id="CLU_1236422_0_0_1"/>
<reference evidence="4" key="1">
    <citation type="submission" date="2011-05" db="EMBL/GenBank/DDBJ databases">
        <authorList>
            <person name="Richards S.R."/>
            <person name="Qu J."/>
            <person name="Jiang H."/>
            <person name="Jhangiani S.N."/>
            <person name="Agravi P."/>
            <person name="Goodspeed R."/>
            <person name="Gross S."/>
            <person name="Mandapat C."/>
            <person name="Jackson L."/>
            <person name="Mathew T."/>
            <person name="Pu L."/>
            <person name="Thornton R."/>
            <person name="Saada N."/>
            <person name="Wilczek-Boney K.B."/>
            <person name="Lee S."/>
            <person name="Kovar C."/>
            <person name="Wu Y."/>
            <person name="Scherer S.E."/>
            <person name="Worley K.C."/>
            <person name="Muzny D.M."/>
            <person name="Gibbs R."/>
        </authorList>
    </citation>
    <scope>NUCLEOTIDE SEQUENCE</scope>
    <source>
        <strain evidence="4">Brora</strain>
    </source>
</reference>
<accession>T1IHB0</accession>
<protein>
    <submittedName>
        <fullName evidence="3">Uncharacterized protein</fullName>
    </submittedName>
</protein>
<keyword evidence="2" id="KW-0732">Signal</keyword>
<dbReference type="Proteomes" id="UP000014500">
    <property type="component" value="Unassembled WGS sequence"/>
</dbReference>
<feature type="chain" id="PRO_5004579166" evidence="2">
    <location>
        <begin position="19"/>
        <end position="224"/>
    </location>
</feature>
<organism evidence="3 4">
    <name type="scientific">Strigamia maritima</name>
    <name type="common">European centipede</name>
    <name type="synonym">Geophilus maritimus</name>
    <dbReference type="NCBI Taxonomy" id="126957"/>
    <lineage>
        <taxon>Eukaryota</taxon>
        <taxon>Metazoa</taxon>
        <taxon>Ecdysozoa</taxon>
        <taxon>Arthropoda</taxon>
        <taxon>Myriapoda</taxon>
        <taxon>Chilopoda</taxon>
        <taxon>Pleurostigmophora</taxon>
        <taxon>Geophilomorpha</taxon>
        <taxon>Linotaeniidae</taxon>
        <taxon>Strigamia</taxon>
    </lineage>
</organism>
<sequence length="224" mass="25328">MTGKIISILFLLITVVNCSPLKDESRRKRAEPVVIVDTPSKDTRTIGFPFRFSFDDDTGTDDEDFLRPIGFRPFGGSFGNFGNSEMGNFWNRFQEMMDQMRRRIYGTVNTDLEELPPNYHNTTYETKNVNGSIVTVNQTIDKQTTNNSHSYFHIKVVQVKPEKPVEETTGTNSTPSPPRSTPEVVVPKVIPEQVPDEDTEDKIVDTPPEVAKKDNAPAMEENEP</sequence>
<reference evidence="3" key="2">
    <citation type="submission" date="2015-02" db="UniProtKB">
        <authorList>
            <consortium name="EnsemblMetazoa"/>
        </authorList>
    </citation>
    <scope>IDENTIFICATION</scope>
</reference>
<evidence type="ECO:0000313" key="4">
    <source>
        <dbReference type="Proteomes" id="UP000014500"/>
    </source>
</evidence>
<proteinExistence type="predicted"/>